<reference evidence="9 10" key="1">
    <citation type="submission" date="2017-07" db="EMBL/GenBank/DDBJ databases">
        <title>blaIMP-27 on transferable plasmids in Proteus mirabilis and Providencia rettgeri.</title>
        <authorList>
            <person name="Potter R."/>
        </authorList>
    </citation>
    <scope>NUCLEOTIDE SEQUENCE [LARGE SCALE GENOMIC DNA]</scope>
    <source>
        <strain evidence="9 10">PR1</strain>
    </source>
</reference>
<feature type="domain" description="Peptidase M66" evidence="8">
    <location>
        <begin position="562"/>
        <end position="816"/>
    </location>
</feature>
<dbReference type="PANTHER" id="PTHR39540">
    <property type="match status" value="1"/>
</dbReference>
<gene>
    <name evidence="9" type="ORF">CHI95_02310</name>
</gene>
<dbReference type="Gene3D" id="2.60.120.1230">
    <property type="match status" value="4"/>
</dbReference>
<dbReference type="AlphaFoldDB" id="A0A264VYZ8"/>
<dbReference type="Pfam" id="PF20944">
    <property type="entry name" value="StcE_b-sandwich"/>
    <property type="match status" value="1"/>
</dbReference>
<evidence type="ECO:0000256" key="2">
    <source>
        <dbReference type="ARBA" id="ARBA00022670"/>
    </source>
</evidence>
<keyword evidence="5" id="KW-0862">Zinc</keyword>
<dbReference type="InterPro" id="IPR048990">
    <property type="entry name" value="StcE_b-sandwich"/>
</dbReference>
<protein>
    <recommendedName>
        <fullName evidence="8">Peptidase M66 domain-containing protein</fullName>
    </recommendedName>
</protein>
<keyword evidence="3" id="KW-0479">Metal-binding</keyword>
<dbReference type="InterPro" id="IPR022218">
    <property type="entry name" value="TagA_dom"/>
</dbReference>
<evidence type="ECO:0000256" key="6">
    <source>
        <dbReference type="ARBA" id="ARBA00023049"/>
    </source>
</evidence>
<dbReference type="InterPro" id="IPR051256">
    <property type="entry name" value="Dictomallein"/>
</dbReference>
<proteinExistence type="predicted"/>
<accession>A0A264VYZ8</accession>
<name>A0A264VYZ8_PRORE</name>
<dbReference type="Pfam" id="PF12561">
    <property type="entry name" value="TagA"/>
    <property type="match status" value="1"/>
</dbReference>
<keyword evidence="6" id="KW-0482">Metalloprotease</keyword>
<dbReference type="GO" id="GO:0006508">
    <property type="term" value="P:proteolysis"/>
    <property type="evidence" value="ECO:0007669"/>
    <property type="project" value="UniProtKB-KW"/>
</dbReference>
<evidence type="ECO:0000259" key="8">
    <source>
        <dbReference type="PROSITE" id="PS51694"/>
    </source>
</evidence>
<dbReference type="PROSITE" id="PS51694">
    <property type="entry name" value="PEPTIDASE_M66"/>
    <property type="match status" value="1"/>
</dbReference>
<evidence type="ECO:0000313" key="10">
    <source>
        <dbReference type="Proteomes" id="UP000216001"/>
    </source>
</evidence>
<dbReference type="Pfam" id="PF10462">
    <property type="entry name" value="Peptidase_M66"/>
    <property type="match status" value="1"/>
</dbReference>
<comment type="caution">
    <text evidence="9">The sequence shown here is derived from an EMBL/GenBank/DDBJ whole genome shotgun (WGS) entry which is preliminary data.</text>
</comment>
<sequence>MPNKNLSTTSPSLLINSLKSHILSIGNNDYYIDTINKSNSILDYWHLITEINKSFGNLSFFENGKTNHYFNNNQHSSDVDGELKGNVFFAQANIIPSKLHIDGDSKPKLVKERKTLIMFKPHTHIPEENPIQLNIYDKNHNLIMQKPLSPPSKLPKIANNSIRETNLLPRDFKSPVNFDLVMRSNSELIEISKNQNHLHKAILNNKNIKLKLNHNNTKKTFILNNSINYKGKTITLHNTDNNDIKVNYGNNTSVLPSKSSTRFMCDENGYWLTKSDAKQMKYYSPPRKANSNSLPIIYFEIGNLPDIDINKIDADFFEKNLEENSTLKIMKMDYDRVKKFTLKKNKKFTSKKIIFTSEAKESTFIHTTNKVFELKKDSILLFHCNSNGKWKNIPIYSSHTSKINNSYPNKFDITLDENELIIEASKKRNYLNNLIKNNDSIKILTSDGNWSRDFTLNKNDAFHNKKILFSSNASYNSYIHYGKNTIKLQTGENVLFVYDLDKKWIPINQNNKENFISNLEYIDKTWSTTIPKEYIHPEIKLEFNYQGQKSILSNIDVGAPNELLINTFDIGLLTPPRDTLLFLDKFELNRQYYQTVPVSKLIVSRYEPIHLLKVVMPDGQVFTENAPDEGGGHSGSMRELITKSFYADGVNTANYGVNSSAPDTDSFVLTPQITAYNSVGMYKNGRVVHGWSGGRGKATLYSTDNNEISHEFGHNFGLGDHHGGVEGGSHAAANKKNSTWLWDSDNNYFIPNMYKNGTLNHDGMNGGEAYDARYNVYTAYTPNSFIEIQNRFENQHVFSEESKTGYKKWDPEIKEMVDAYLELSQYNAIEFTAINGSDITTNDLNSLLKKNKNVIIYNGNGYHAPKINIPLANENNKNAILRIESVADYNSELHVNNKIKLIKKNDSICYISDGYTWNRKDNNETILYKVPYKQGVPVVTLMGFYDPKDVIDSYIYPSLYGSYGMVYSHDKKIDTQMPYLEVIFEDGTISQYQLHNFRSNEEMMNKFHVNIERSLNPIKANLYINNKIVHSREVEIKKNRLLTTINGDIA</sequence>
<evidence type="ECO:0000256" key="5">
    <source>
        <dbReference type="ARBA" id="ARBA00022833"/>
    </source>
</evidence>
<keyword evidence="2" id="KW-0645">Protease</keyword>
<comment type="cofactor">
    <cofactor evidence="1">
        <name>Zn(2+)</name>
        <dbReference type="ChEBI" id="CHEBI:29105"/>
    </cofactor>
</comment>
<dbReference type="GO" id="GO:0004222">
    <property type="term" value="F:metalloendopeptidase activity"/>
    <property type="evidence" value="ECO:0007669"/>
    <property type="project" value="InterPro"/>
</dbReference>
<dbReference type="InterPro" id="IPR019503">
    <property type="entry name" value="Peptidase_M66_dom"/>
</dbReference>
<dbReference type="RefSeq" id="WP_094960643.1">
    <property type="nucleotide sequence ID" value="NZ_NOWC01000002.1"/>
</dbReference>
<evidence type="ECO:0000256" key="3">
    <source>
        <dbReference type="ARBA" id="ARBA00022723"/>
    </source>
</evidence>
<dbReference type="PANTHER" id="PTHR39540:SF1">
    <property type="entry name" value="DICTOMALLEIN-1-RELATED"/>
    <property type="match status" value="1"/>
</dbReference>
<dbReference type="Proteomes" id="UP000216001">
    <property type="component" value="Unassembled WGS sequence"/>
</dbReference>
<evidence type="ECO:0000256" key="4">
    <source>
        <dbReference type="ARBA" id="ARBA00022801"/>
    </source>
</evidence>
<dbReference type="EMBL" id="NOWC01000002">
    <property type="protein sequence ID" value="OZS76027.1"/>
    <property type="molecule type" value="Genomic_DNA"/>
</dbReference>
<comment type="caution">
    <text evidence="7">Lacks conserved residue(s) required for the propagation of feature annotation.</text>
</comment>
<organism evidence="9 10">
    <name type="scientific">Providencia rettgeri</name>
    <dbReference type="NCBI Taxonomy" id="587"/>
    <lineage>
        <taxon>Bacteria</taxon>
        <taxon>Pseudomonadati</taxon>
        <taxon>Pseudomonadota</taxon>
        <taxon>Gammaproteobacteria</taxon>
        <taxon>Enterobacterales</taxon>
        <taxon>Morganellaceae</taxon>
        <taxon>Providencia</taxon>
    </lineage>
</organism>
<evidence type="ECO:0000256" key="7">
    <source>
        <dbReference type="PROSITE-ProRule" id="PRU01031"/>
    </source>
</evidence>
<evidence type="ECO:0000313" key="9">
    <source>
        <dbReference type="EMBL" id="OZS76027.1"/>
    </source>
</evidence>
<dbReference type="GO" id="GO:0046872">
    <property type="term" value="F:metal ion binding"/>
    <property type="evidence" value="ECO:0007669"/>
    <property type="project" value="UniProtKB-KW"/>
</dbReference>
<evidence type="ECO:0000256" key="1">
    <source>
        <dbReference type="ARBA" id="ARBA00001947"/>
    </source>
</evidence>
<keyword evidence="4" id="KW-0378">Hydrolase</keyword>